<organism evidence="7 8">
    <name type="scientific">Stichopus japonicus</name>
    <name type="common">Sea cucumber</name>
    <dbReference type="NCBI Taxonomy" id="307972"/>
    <lineage>
        <taxon>Eukaryota</taxon>
        <taxon>Metazoa</taxon>
        <taxon>Echinodermata</taxon>
        <taxon>Eleutherozoa</taxon>
        <taxon>Echinozoa</taxon>
        <taxon>Holothuroidea</taxon>
        <taxon>Aspidochirotacea</taxon>
        <taxon>Aspidochirotida</taxon>
        <taxon>Stichopodidae</taxon>
        <taxon>Apostichopus</taxon>
    </lineage>
</organism>
<dbReference type="CDD" id="cd00063">
    <property type="entry name" value="FN3"/>
    <property type="match status" value="2"/>
</dbReference>
<keyword evidence="1" id="KW-0677">Repeat</keyword>
<evidence type="ECO:0000313" key="8">
    <source>
        <dbReference type="Proteomes" id="UP000230750"/>
    </source>
</evidence>
<feature type="region of interest" description="Disordered" evidence="3">
    <location>
        <begin position="19"/>
        <end position="41"/>
    </location>
</feature>
<dbReference type="PANTHER" id="PTHR44170">
    <property type="entry name" value="PROTEIN SIDEKICK"/>
    <property type="match status" value="1"/>
</dbReference>
<proteinExistence type="predicted"/>
<dbReference type="InterPro" id="IPR036179">
    <property type="entry name" value="Ig-like_dom_sf"/>
</dbReference>
<keyword evidence="4" id="KW-0812">Transmembrane</keyword>
<dbReference type="SMART" id="SM00408">
    <property type="entry name" value="IGc2"/>
    <property type="match status" value="3"/>
</dbReference>
<feature type="domain" description="Ig-like" evidence="5">
    <location>
        <begin position="217"/>
        <end position="312"/>
    </location>
</feature>
<feature type="domain" description="Ig-like" evidence="5">
    <location>
        <begin position="52"/>
        <end position="139"/>
    </location>
</feature>
<dbReference type="GO" id="GO:0098609">
    <property type="term" value="P:cell-cell adhesion"/>
    <property type="evidence" value="ECO:0007669"/>
    <property type="project" value="TreeGrafter"/>
</dbReference>
<keyword evidence="8" id="KW-1185">Reference proteome</keyword>
<dbReference type="SUPFAM" id="SSF48726">
    <property type="entry name" value="Immunoglobulin"/>
    <property type="match status" value="3"/>
</dbReference>
<dbReference type="PROSITE" id="PS50853">
    <property type="entry name" value="FN3"/>
    <property type="match status" value="2"/>
</dbReference>
<accession>A0A2G8KEJ5</accession>
<feature type="domain" description="Ig-like" evidence="5">
    <location>
        <begin position="317"/>
        <end position="401"/>
    </location>
</feature>
<feature type="transmembrane region" description="Helical" evidence="4">
    <location>
        <begin position="630"/>
        <end position="653"/>
    </location>
</feature>
<dbReference type="InterPro" id="IPR036116">
    <property type="entry name" value="FN3_sf"/>
</dbReference>
<sequence length="1154" mass="128007">MIADNHILKHSLDLQKCGTGRREGYEEGDGVEGNGRGARGREVEAVDRTCRPACSRVSQFTTPSVVFREGEQYTAVPCEGYPHPGDTWYKQGQQLRSTGSLKVRGDTITFEEVKREHGGTYQCRAENSEGAVQNETRVIIEGAPLIFVPPQDAIVLRSHNARFDCEFEASPSKVSQRWYYEGAVVQNWNSSETVTRISPLGPCPFTVPPSKTKGTLPAVHAAFVISMDSPVYAARSELVSIPCLSDAKPTVSRFIWRKNQREIAVDQSDRFSVSESGTLTIHRVEYSDIGAYSCIPYNVVGTEGPSDAAILRVIEKPSFACTPANNHHRKVNQSVTFKCIADGNPPLEVEWRKVGGLLPEDRHVITSEGLTIGNLTKEDTGVYECSITNEVATVTASANLFIQMTSPHMPHNISVLTSSTSAYVWWSPGYNGGMDQRFTVRYRPETNSAWSHYTDIPDTVSSIVIHDLRPTTEYEFSVTGRNDLGASGWTESITVATKGSTSTSPPRNLTLSMSGEGLLLSWLPPVEGAELVSHYALEYWIEGPWLVLEDRVAGDATEHLMTRLPVNTTYSFRLVAFGDGSFSHPSQAVVGDTWELPLCRVDHEWKRHRLLQVLLTYEAASVCGGHHRHLGGVLAVIFCLLCILLLACFIVSCKQRRNRNKRMVFFSVVDHSDQSSDDSHRYPASTQKGFLGKHFSGIKEKFTPKPKHPGYPSVTVEPARSVQQNLCERLTRTSITGRAGVYHVSSSEGLNTTVGGHVGYVPTRHCSDGSEVNSSDVMEAEELNGIRLMEATEHLDSNSDGSCWETENVSLQQQRPHVKFQLTSYPGKPTKADRGDYVYYHGCMLINSSSDAEQQGKKPATNHNRHHLPLGYKHNNNNSMKLPNKPERRRVDYQRYGDPHDPDRRLVLKPLTGSDGRLLLTLHADSVEKHTAASSSRDSLGSRETLACSASLHNHSWSPSFHQDTITVRAPHSIVNQPTIDPPIILYRNQVASIHRRTFATATSASSDRVVDPSELRLDREYTTHTFDPGSEVAGKQPVRPSSSDCNYSCNGEEGDPYVNGLAEPLQNEVFLDDLPGYGTDGVFQARTVHYDEVPDELTYQAEALYASLRDEIPKRKFGVHEYALERSPSDEVLLPCDDNLEPLPSACLMNIYS</sequence>
<dbReference type="STRING" id="307972.A0A2G8KEJ5"/>
<feature type="domain" description="Fibronectin type-III" evidence="6">
    <location>
        <begin position="406"/>
        <end position="500"/>
    </location>
</feature>
<keyword evidence="4" id="KW-1133">Transmembrane helix</keyword>
<evidence type="ECO:0000259" key="6">
    <source>
        <dbReference type="PROSITE" id="PS50853"/>
    </source>
</evidence>
<dbReference type="SUPFAM" id="SSF49265">
    <property type="entry name" value="Fibronectin type III"/>
    <property type="match status" value="1"/>
</dbReference>
<dbReference type="InterPro" id="IPR003599">
    <property type="entry name" value="Ig_sub"/>
</dbReference>
<dbReference type="Pfam" id="PF13927">
    <property type="entry name" value="Ig_3"/>
    <property type="match status" value="1"/>
</dbReference>
<dbReference type="PROSITE" id="PS50835">
    <property type="entry name" value="IG_LIKE"/>
    <property type="match status" value="3"/>
</dbReference>
<dbReference type="Pfam" id="PF00041">
    <property type="entry name" value="fn3"/>
    <property type="match status" value="2"/>
</dbReference>
<dbReference type="InterPro" id="IPR003961">
    <property type="entry name" value="FN3_dom"/>
</dbReference>
<evidence type="ECO:0000313" key="7">
    <source>
        <dbReference type="EMBL" id="PIK46421.1"/>
    </source>
</evidence>
<keyword evidence="4" id="KW-0472">Membrane</keyword>
<dbReference type="InterPro" id="IPR013783">
    <property type="entry name" value="Ig-like_fold"/>
</dbReference>
<dbReference type="OrthoDB" id="6234674at2759"/>
<evidence type="ECO:0000256" key="4">
    <source>
        <dbReference type="SAM" id="Phobius"/>
    </source>
</evidence>
<dbReference type="InterPro" id="IPR013098">
    <property type="entry name" value="Ig_I-set"/>
</dbReference>
<dbReference type="InterPro" id="IPR003598">
    <property type="entry name" value="Ig_sub2"/>
</dbReference>
<comment type="caution">
    <text evidence="7">The sequence shown here is derived from an EMBL/GenBank/DDBJ whole genome shotgun (WGS) entry which is preliminary data.</text>
</comment>
<protein>
    <submittedName>
        <fullName evidence="7">Uncharacterized protein</fullName>
    </submittedName>
</protein>
<dbReference type="EMBL" id="MRZV01000645">
    <property type="protein sequence ID" value="PIK46421.1"/>
    <property type="molecule type" value="Genomic_DNA"/>
</dbReference>
<reference evidence="7 8" key="1">
    <citation type="journal article" date="2017" name="PLoS Biol.">
        <title>The sea cucumber genome provides insights into morphological evolution and visceral regeneration.</title>
        <authorList>
            <person name="Zhang X."/>
            <person name="Sun L."/>
            <person name="Yuan J."/>
            <person name="Sun Y."/>
            <person name="Gao Y."/>
            <person name="Zhang L."/>
            <person name="Li S."/>
            <person name="Dai H."/>
            <person name="Hamel J.F."/>
            <person name="Liu C."/>
            <person name="Yu Y."/>
            <person name="Liu S."/>
            <person name="Lin W."/>
            <person name="Guo K."/>
            <person name="Jin S."/>
            <person name="Xu P."/>
            <person name="Storey K.B."/>
            <person name="Huan P."/>
            <person name="Zhang T."/>
            <person name="Zhou Y."/>
            <person name="Zhang J."/>
            <person name="Lin C."/>
            <person name="Li X."/>
            <person name="Xing L."/>
            <person name="Huo D."/>
            <person name="Sun M."/>
            <person name="Wang L."/>
            <person name="Mercier A."/>
            <person name="Li F."/>
            <person name="Yang H."/>
            <person name="Xiang J."/>
        </authorList>
    </citation>
    <scope>NUCLEOTIDE SEQUENCE [LARGE SCALE GENOMIC DNA]</scope>
    <source>
        <strain evidence="7">Shaxun</strain>
        <tissue evidence="7">Muscle</tissue>
    </source>
</reference>
<dbReference type="PANTHER" id="PTHR44170:SF56">
    <property type="entry name" value="FIBRONECTIN TYPE-III DOMAIN-CONTAINING PROTEIN"/>
    <property type="match status" value="1"/>
</dbReference>
<dbReference type="InterPro" id="IPR007110">
    <property type="entry name" value="Ig-like_dom"/>
</dbReference>
<feature type="region of interest" description="Disordered" evidence="3">
    <location>
        <begin position="850"/>
        <end position="888"/>
    </location>
</feature>
<dbReference type="SMART" id="SM00409">
    <property type="entry name" value="IG"/>
    <property type="match status" value="3"/>
</dbReference>
<name>A0A2G8KEJ5_STIJA</name>
<gene>
    <name evidence="7" type="ORF">BSL78_16707</name>
</gene>
<dbReference type="Gene3D" id="2.60.40.10">
    <property type="entry name" value="Immunoglobulins"/>
    <property type="match status" value="5"/>
</dbReference>
<dbReference type="Pfam" id="PF07679">
    <property type="entry name" value="I-set"/>
    <property type="match status" value="2"/>
</dbReference>
<dbReference type="Proteomes" id="UP000230750">
    <property type="component" value="Unassembled WGS sequence"/>
</dbReference>
<dbReference type="AlphaFoldDB" id="A0A2G8KEJ5"/>
<feature type="domain" description="Fibronectin type-III" evidence="6">
    <location>
        <begin position="505"/>
        <end position="596"/>
    </location>
</feature>
<evidence type="ECO:0000256" key="3">
    <source>
        <dbReference type="SAM" id="MobiDB-lite"/>
    </source>
</evidence>
<evidence type="ECO:0000256" key="2">
    <source>
        <dbReference type="ARBA" id="ARBA00023157"/>
    </source>
</evidence>
<dbReference type="SMART" id="SM00060">
    <property type="entry name" value="FN3"/>
    <property type="match status" value="2"/>
</dbReference>
<evidence type="ECO:0000259" key="5">
    <source>
        <dbReference type="PROSITE" id="PS50835"/>
    </source>
</evidence>
<keyword evidence="2" id="KW-1015">Disulfide bond</keyword>
<evidence type="ECO:0000256" key="1">
    <source>
        <dbReference type="ARBA" id="ARBA00022737"/>
    </source>
</evidence>